<feature type="chain" id="PRO_5039703930" evidence="1">
    <location>
        <begin position="19"/>
        <end position="281"/>
    </location>
</feature>
<dbReference type="Pfam" id="PF09697">
    <property type="entry name" value="Porph_ging"/>
    <property type="match status" value="1"/>
</dbReference>
<proteinExistence type="predicted"/>
<protein>
    <submittedName>
        <fullName evidence="2">GLPGLI family protein</fullName>
    </submittedName>
</protein>
<evidence type="ECO:0000313" key="2">
    <source>
        <dbReference type="EMBL" id="HIY87542.1"/>
    </source>
</evidence>
<comment type="caution">
    <text evidence="2">The sequence shown here is derived from an EMBL/GenBank/DDBJ whole genome shotgun (WGS) entry which is preliminary data.</text>
</comment>
<accession>A0A9D1ZK10</accession>
<name>A0A9D1ZK10_9BACE</name>
<reference evidence="2" key="2">
    <citation type="submission" date="2021-04" db="EMBL/GenBank/DDBJ databases">
        <authorList>
            <person name="Gilroy R."/>
        </authorList>
    </citation>
    <scope>NUCLEOTIDE SEQUENCE</scope>
    <source>
        <strain evidence="2">Gambia2-208</strain>
    </source>
</reference>
<dbReference type="EMBL" id="DXCV01000022">
    <property type="protein sequence ID" value="HIY87542.1"/>
    <property type="molecule type" value="Genomic_DNA"/>
</dbReference>
<dbReference type="AlphaFoldDB" id="A0A9D1ZK10"/>
<evidence type="ECO:0000313" key="3">
    <source>
        <dbReference type="Proteomes" id="UP000886851"/>
    </source>
</evidence>
<dbReference type="NCBIfam" id="TIGR01200">
    <property type="entry name" value="GLPGLI"/>
    <property type="match status" value="1"/>
</dbReference>
<evidence type="ECO:0000256" key="1">
    <source>
        <dbReference type="SAM" id="SignalP"/>
    </source>
</evidence>
<organism evidence="2 3">
    <name type="scientific">Candidatus Bacteroides pullicola</name>
    <dbReference type="NCBI Taxonomy" id="2838475"/>
    <lineage>
        <taxon>Bacteria</taxon>
        <taxon>Pseudomonadati</taxon>
        <taxon>Bacteroidota</taxon>
        <taxon>Bacteroidia</taxon>
        <taxon>Bacteroidales</taxon>
        <taxon>Bacteroidaceae</taxon>
        <taxon>Bacteroides</taxon>
    </lineage>
</organism>
<gene>
    <name evidence="2" type="ORF">H9824_02410</name>
</gene>
<dbReference type="InterPro" id="IPR005901">
    <property type="entry name" value="GLPGLI"/>
</dbReference>
<feature type="signal peptide" evidence="1">
    <location>
        <begin position="1"/>
        <end position="18"/>
    </location>
</feature>
<keyword evidence="1" id="KW-0732">Signal</keyword>
<dbReference type="Proteomes" id="UP000886851">
    <property type="component" value="Unassembled WGS sequence"/>
</dbReference>
<sequence>MKKIILFWAMVIAVSANAQVPFAQSLERGTAIDTAKYKVTYQLMYKNHPDDKDTKEDMRIVQIGRNTVKDYSDILFHFDSLRTESEREGAEIYSNASGNPWPMEITNYVRSKNTAIKYRLPIQIGTLCYADFTPSLAWNYMNEQSDTILGYECQKATALFAGRTYTAWFTTEIPLPYGPYKFGGLPGLILRIQDADKQFSWECIGFERSSSPIIQYEYDNEKKCSPDDANKTIARYYQSPYSFLSAGMGGARIMIKGADGKFRSSADVEGQSIPYKPLELE</sequence>
<reference evidence="2" key="1">
    <citation type="journal article" date="2021" name="PeerJ">
        <title>Extensive microbial diversity within the chicken gut microbiome revealed by metagenomics and culture.</title>
        <authorList>
            <person name="Gilroy R."/>
            <person name="Ravi A."/>
            <person name="Getino M."/>
            <person name="Pursley I."/>
            <person name="Horton D.L."/>
            <person name="Alikhan N.F."/>
            <person name="Baker D."/>
            <person name="Gharbi K."/>
            <person name="Hall N."/>
            <person name="Watson M."/>
            <person name="Adriaenssens E.M."/>
            <person name="Foster-Nyarko E."/>
            <person name="Jarju S."/>
            <person name="Secka A."/>
            <person name="Antonio M."/>
            <person name="Oren A."/>
            <person name="Chaudhuri R.R."/>
            <person name="La Ragione R."/>
            <person name="Hildebrand F."/>
            <person name="Pallen M.J."/>
        </authorList>
    </citation>
    <scope>NUCLEOTIDE SEQUENCE</scope>
    <source>
        <strain evidence="2">Gambia2-208</strain>
    </source>
</reference>